<reference evidence="1" key="1">
    <citation type="submission" date="2023-04" db="EMBL/GenBank/DDBJ databases">
        <title>A chromosome-level genome assembly of the parasitoid wasp Eretmocerus hayati.</title>
        <authorList>
            <person name="Zhong Y."/>
            <person name="Liu S."/>
            <person name="Liu Y."/>
        </authorList>
    </citation>
    <scope>NUCLEOTIDE SEQUENCE</scope>
    <source>
        <strain evidence="1">ZJU_SS_LIU_2023</strain>
    </source>
</reference>
<keyword evidence="2" id="KW-1185">Reference proteome</keyword>
<accession>A0ACC2N0V9</accession>
<protein>
    <submittedName>
        <fullName evidence="1">Uncharacterized protein</fullName>
    </submittedName>
</protein>
<organism evidence="1 2">
    <name type="scientific">Eretmocerus hayati</name>
    <dbReference type="NCBI Taxonomy" id="131215"/>
    <lineage>
        <taxon>Eukaryota</taxon>
        <taxon>Metazoa</taxon>
        <taxon>Ecdysozoa</taxon>
        <taxon>Arthropoda</taxon>
        <taxon>Hexapoda</taxon>
        <taxon>Insecta</taxon>
        <taxon>Pterygota</taxon>
        <taxon>Neoptera</taxon>
        <taxon>Endopterygota</taxon>
        <taxon>Hymenoptera</taxon>
        <taxon>Apocrita</taxon>
        <taxon>Proctotrupomorpha</taxon>
        <taxon>Chalcidoidea</taxon>
        <taxon>Aphelinidae</taxon>
        <taxon>Aphelininae</taxon>
        <taxon>Eretmocerus</taxon>
    </lineage>
</organism>
<dbReference type="Proteomes" id="UP001239111">
    <property type="component" value="Chromosome 4"/>
</dbReference>
<evidence type="ECO:0000313" key="1">
    <source>
        <dbReference type="EMBL" id="KAJ8664780.1"/>
    </source>
</evidence>
<comment type="caution">
    <text evidence="1">The sequence shown here is derived from an EMBL/GenBank/DDBJ whole genome shotgun (WGS) entry which is preliminary data.</text>
</comment>
<dbReference type="EMBL" id="CM056744">
    <property type="protein sequence ID" value="KAJ8664780.1"/>
    <property type="molecule type" value="Genomic_DNA"/>
</dbReference>
<name>A0ACC2N0V9_9HYME</name>
<evidence type="ECO:0000313" key="2">
    <source>
        <dbReference type="Proteomes" id="UP001239111"/>
    </source>
</evidence>
<proteinExistence type="predicted"/>
<gene>
    <name evidence="1" type="ORF">QAD02_006442</name>
</gene>
<sequence>MIQLILFLCTIASTLPLYSTYHVESESPTIIPTTTSIIQLTNLITNYLDKEIWQFENSHRYKSWYQTFPTIHVSFDPLRAFVDVVLLRDYNLKEDSRAHYIINKASQSNDESNQLDAGISKIFQNLINADNFFNDFRIFFRRRLLNDAHRCKFLHTLMFEDYTDVHKLVNEIHTNLIGTEMSDEYDGVLSLFMRNFTTLEIFLQDRNMLTQTPGQYLNNLLSDVLKVEIQGQIILKYAAKFLKGKCMVDTRDISKRIAAQEFGARINRTLAAFKEILAYAERDVSNSYPDVTKEGTTFEELKRVFKNFILDLNYIEPKRACDKGCPAFNKVPKDQHNVCLKPSHILFWSLPEPVCHFAECDGILHECDERPDTLTVCPVSQRGDPNANRYYSFIEKNAYEYGGPRNKCPTKTVEVEKYSLRKFIADPLELTCHPCMCVCANQGPTSEGSINLRLTQSTVSENYVVTGVRFVKHRGALHIQLQEGKLLPNGQIDSFSLQWIKLDEDDSNNFQLDWEAAREIYLDDITAPKGHVLVGLGFKVETDERLPNQPKKRFRLEACTAPMNISGTVSTDKVCFGNQNIWTSPEISLENLDIPTRQRSHRDITISKPKRHLKLSITGVEQDAGQTTIPFIDIQSVATNPPAPMSGVGLYHENLPGDGGFLALRLFTYDYSQDIQADLPENFNDFDS</sequence>